<feature type="domain" description="Phospholipase/carboxylesterase/thioesterase" evidence="10">
    <location>
        <begin position="15"/>
        <end position="234"/>
    </location>
</feature>
<evidence type="ECO:0000256" key="9">
    <source>
        <dbReference type="ARBA" id="ARBA00047337"/>
    </source>
</evidence>
<evidence type="ECO:0000256" key="8">
    <source>
        <dbReference type="ARBA" id="ARBA00031195"/>
    </source>
</evidence>
<comment type="function">
    <text evidence="7">Hydrolyzes fatty acids from S-acylated cysteine residues in proteins with a strong preference for palmitoylated G-alpha proteins over other acyl substrates. Mediates the deacylation of G-alpha proteins such as GPA1 in vivo, but has weak or no activity toward palmitoylated Ras proteins. Has weak lysophospholipase activity in vitro; however such activity may not exist in vivo.</text>
</comment>
<dbReference type="Proteomes" id="UP000629468">
    <property type="component" value="Unassembled WGS sequence"/>
</dbReference>
<gene>
    <name evidence="11" type="ORF">Agabi119p4_4168</name>
</gene>
<name>A0A8H7F2N5_AGABI</name>
<evidence type="ECO:0000313" key="11">
    <source>
        <dbReference type="EMBL" id="KAF7775775.1"/>
    </source>
</evidence>
<protein>
    <recommendedName>
        <fullName evidence="3">Acyl-protein thioesterase 1</fullName>
        <ecNumber evidence="2">3.1.2.22</ecNumber>
    </recommendedName>
    <alternativeName>
        <fullName evidence="8">Palmitoyl-protein hydrolase</fullName>
    </alternativeName>
</protein>
<comment type="catalytic activity">
    <reaction evidence="9">
        <text>S-hexadecanoyl-L-cysteinyl-[protein] + H2O = L-cysteinyl-[protein] + hexadecanoate + H(+)</text>
        <dbReference type="Rhea" id="RHEA:19233"/>
        <dbReference type="Rhea" id="RHEA-COMP:10131"/>
        <dbReference type="Rhea" id="RHEA-COMP:11032"/>
        <dbReference type="ChEBI" id="CHEBI:7896"/>
        <dbReference type="ChEBI" id="CHEBI:15377"/>
        <dbReference type="ChEBI" id="CHEBI:15378"/>
        <dbReference type="ChEBI" id="CHEBI:29950"/>
        <dbReference type="ChEBI" id="CHEBI:74151"/>
        <dbReference type="EC" id="3.1.2.22"/>
    </reaction>
</comment>
<evidence type="ECO:0000256" key="1">
    <source>
        <dbReference type="ARBA" id="ARBA00006499"/>
    </source>
</evidence>
<evidence type="ECO:0000256" key="3">
    <source>
        <dbReference type="ARBA" id="ARBA00014923"/>
    </source>
</evidence>
<dbReference type="PANTHER" id="PTHR10655:SF17">
    <property type="entry name" value="LYSOPHOSPHOLIPASE-LIKE PROTEIN 1"/>
    <property type="match status" value="1"/>
</dbReference>
<dbReference type="OMA" id="LMFRTYN"/>
<dbReference type="EMBL" id="JABXXO010000006">
    <property type="protein sequence ID" value="KAF7775775.1"/>
    <property type="molecule type" value="Genomic_DNA"/>
</dbReference>
<comment type="caution">
    <text evidence="11">The sequence shown here is derived from an EMBL/GenBank/DDBJ whole genome shotgun (WGS) entry which is preliminary data.</text>
</comment>
<keyword evidence="4" id="KW-0719">Serine esterase</keyword>
<evidence type="ECO:0000256" key="7">
    <source>
        <dbReference type="ARBA" id="ARBA00029392"/>
    </source>
</evidence>
<sequence>MSAIPALRFLTIPALSKHSATVIFIHGLGDTGHGWQPVADMIRKDPALAHVKWILPHSPTRPVTANLGMEMPSWFDIYSFGFQTTEDEKGMIESKKLIEQVVTDEVNSGTPSERIFLGGFSQGGTMSLLVGLTGERKFAALAILSSWLPLRKKFKTMVAPHASSTAIFWGYGSDDSLIGADLTKQSLEVLESSGIPRAQEPGVPGLTVQRYERMGHETNLKELDDLKQFIKKWIPDNA</sequence>
<evidence type="ECO:0000256" key="4">
    <source>
        <dbReference type="ARBA" id="ARBA00022487"/>
    </source>
</evidence>
<keyword evidence="5" id="KW-0378">Hydrolase</keyword>
<dbReference type="GO" id="GO:0006631">
    <property type="term" value="P:fatty acid metabolic process"/>
    <property type="evidence" value="ECO:0007669"/>
    <property type="project" value="UniProtKB-KW"/>
</dbReference>
<dbReference type="PANTHER" id="PTHR10655">
    <property type="entry name" value="LYSOPHOSPHOLIPASE-RELATED"/>
    <property type="match status" value="1"/>
</dbReference>
<reference evidence="11 12" key="1">
    <citation type="journal article" name="Sci. Rep.">
        <title>Telomere-to-telomere assembled and centromere annotated genomes of the two main subspecies of the button mushroom Agaricus bisporus reveal especially polymorphic chromosome ends.</title>
        <authorList>
            <person name="Sonnenberg A.S.M."/>
            <person name="Sedaghat-Telgerd N."/>
            <person name="Lavrijssen B."/>
            <person name="Ohm R.A."/>
            <person name="Hendrickx P.M."/>
            <person name="Scholtmeijer K."/>
            <person name="Baars J.J.P."/>
            <person name="van Peer A."/>
        </authorList>
    </citation>
    <scope>NUCLEOTIDE SEQUENCE [LARGE SCALE GENOMIC DNA]</scope>
    <source>
        <strain evidence="11 12">H119_p4</strain>
    </source>
</reference>
<dbReference type="InterPro" id="IPR050565">
    <property type="entry name" value="LYPA1-2/EST-like"/>
</dbReference>
<organism evidence="11 12">
    <name type="scientific">Agaricus bisporus var. burnettii</name>
    <dbReference type="NCBI Taxonomy" id="192524"/>
    <lineage>
        <taxon>Eukaryota</taxon>
        <taxon>Fungi</taxon>
        <taxon>Dikarya</taxon>
        <taxon>Basidiomycota</taxon>
        <taxon>Agaricomycotina</taxon>
        <taxon>Agaricomycetes</taxon>
        <taxon>Agaricomycetidae</taxon>
        <taxon>Agaricales</taxon>
        <taxon>Agaricineae</taxon>
        <taxon>Agaricaceae</taxon>
        <taxon>Agaricus</taxon>
    </lineage>
</organism>
<dbReference type="GO" id="GO:0005737">
    <property type="term" value="C:cytoplasm"/>
    <property type="evidence" value="ECO:0007669"/>
    <property type="project" value="TreeGrafter"/>
</dbReference>
<accession>A0A8H7F2N5</accession>
<dbReference type="AlphaFoldDB" id="A0A8H7F2N5"/>
<proteinExistence type="inferred from homology"/>
<dbReference type="Gene3D" id="3.40.50.1820">
    <property type="entry name" value="alpha/beta hydrolase"/>
    <property type="match status" value="1"/>
</dbReference>
<evidence type="ECO:0000259" key="10">
    <source>
        <dbReference type="Pfam" id="PF02230"/>
    </source>
</evidence>
<evidence type="ECO:0000256" key="5">
    <source>
        <dbReference type="ARBA" id="ARBA00022801"/>
    </source>
</evidence>
<dbReference type="InterPro" id="IPR003140">
    <property type="entry name" value="PLipase/COase/thioEstase"/>
</dbReference>
<dbReference type="InterPro" id="IPR029058">
    <property type="entry name" value="AB_hydrolase_fold"/>
</dbReference>
<dbReference type="EC" id="3.1.2.22" evidence="2"/>
<dbReference type="Pfam" id="PF02230">
    <property type="entry name" value="Abhydrolase_2"/>
    <property type="match status" value="1"/>
</dbReference>
<evidence type="ECO:0000313" key="12">
    <source>
        <dbReference type="Proteomes" id="UP000629468"/>
    </source>
</evidence>
<keyword evidence="6" id="KW-0276">Fatty acid metabolism</keyword>
<evidence type="ECO:0000256" key="6">
    <source>
        <dbReference type="ARBA" id="ARBA00022832"/>
    </source>
</evidence>
<dbReference type="GO" id="GO:0008474">
    <property type="term" value="F:palmitoyl-(protein) hydrolase activity"/>
    <property type="evidence" value="ECO:0007669"/>
    <property type="project" value="UniProtKB-EC"/>
</dbReference>
<comment type="similarity">
    <text evidence="1">Belongs to the AB hydrolase superfamily. AB hydrolase 2 family.</text>
</comment>
<dbReference type="GO" id="GO:0052689">
    <property type="term" value="F:carboxylic ester hydrolase activity"/>
    <property type="evidence" value="ECO:0007669"/>
    <property type="project" value="UniProtKB-KW"/>
</dbReference>
<evidence type="ECO:0000256" key="2">
    <source>
        <dbReference type="ARBA" id="ARBA00012423"/>
    </source>
</evidence>
<keyword evidence="6" id="KW-0443">Lipid metabolism</keyword>
<dbReference type="SUPFAM" id="SSF53474">
    <property type="entry name" value="alpha/beta-Hydrolases"/>
    <property type="match status" value="1"/>
</dbReference>